<dbReference type="Pfam" id="PF23357">
    <property type="entry name" value="DUF7088"/>
    <property type="match status" value="1"/>
</dbReference>
<evidence type="ECO:0000259" key="3">
    <source>
        <dbReference type="Pfam" id="PF23357"/>
    </source>
</evidence>
<keyword evidence="1" id="KW-0812">Transmembrane</keyword>
<evidence type="ECO:0000256" key="1">
    <source>
        <dbReference type="SAM" id="Phobius"/>
    </source>
</evidence>
<dbReference type="InterPro" id="IPR019196">
    <property type="entry name" value="ABC_transp_unknown"/>
</dbReference>
<sequence length="556" mass="62825">MKKDTLLSTAKALAVLILLNVLGNLFYDRLDLTEDKRYTLSEPGVNSVLDFEKPVIIDVLLDGNLPSEFVKLKIETQQLLAEFASKNKNIKFNFLDPLANVEDTDAVFAQLQRIGLKPANVTVEENGKVSQEIVFPWAMVNYGEKTVKVSLLKNTLGASQEERINNSVQHLEYGFADAFSKLKLVDKKSVAVIKGNGELDDIYLADYLSSIREYYNIGAITMDSVASSPQKVLDQLKNYDLALIAKPTERFTDDEKYVLDQYIMNGGKSIWLIDKVAMELDSLFNETGSNLAIQRDLNLDDFFFKYGVRINPVLVNDMYFTQIVLASGEGNDSQFNPLPWYFNPMVFSKNDHPINNNLEALRMQFANSIDTLPNTYDKTVLYSSSPLSKTVGIPTKISLDIINIPPKKESYTNGNKPLAVLIEGRFVSAFKNRIKPVQLKGVKEESSIENKMLVVADGDVIKNQIKNGQPLELGYDKWTNNFFGNKEFLMNSINYLLDDTGLINIRNKRVAIPLLDTKKIENQKTKWQLVNIGLPLVLTVLFGLAFNYIRKKKYSK</sequence>
<keyword evidence="1" id="KW-1133">Transmembrane helix</keyword>
<reference evidence="4 5" key="1">
    <citation type="journal article" date="2006" name="Int. J. Syst. Evol. Microbiol.">
        <title>Costertonia aggregata gen. nov., sp. nov., a mesophilic marine bacterium of the family Flavobacteriaceae, isolated from a mature biofilm.</title>
        <authorList>
            <person name="Kwon K.K."/>
            <person name="Lee Y.K."/>
            <person name="Lee H.K."/>
        </authorList>
    </citation>
    <scope>NUCLEOTIDE SEQUENCE [LARGE SCALE GENOMIC DNA]</scope>
    <source>
        <strain evidence="4 5">KCCM 42265</strain>
    </source>
</reference>
<proteinExistence type="predicted"/>
<feature type="domain" description="DUF7088" evidence="3">
    <location>
        <begin position="34"/>
        <end position="140"/>
    </location>
</feature>
<dbReference type="KEGG" id="cagg:HYG79_15630"/>
<evidence type="ECO:0000313" key="4">
    <source>
        <dbReference type="EMBL" id="QLG46720.1"/>
    </source>
</evidence>
<keyword evidence="5" id="KW-1185">Reference proteome</keyword>
<dbReference type="InterPro" id="IPR055396">
    <property type="entry name" value="DUF7088"/>
</dbReference>
<feature type="transmembrane region" description="Helical" evidence="1">
    <location>
        <begin position="527"/>
        <end position="549"/>
    </location>
</feature>
<dbReference type="InterPro" id="IPR019863">
    <property type="entry name" value="Motility-assoc_ABC-rel_GldG"/>
</dbReference>
<dbReference type="EMBL" id="CP058595">
    <property type="protein sequence ID" value="QLG46720.1"/>
    <property type="molecule type" value="Genomic_DNA"/>
</dbReference>
<keyword evidence="1" id="KW-0472">Membrane</keyword>
<evidence type="ECO:0000259" key="2">
    <source>
        <dbReference type="Pfam" id="PF09822"/>
    </source>
</evidence>
<feature type="domain" description="ABC-type uncharacterised transport system" evidence="2">
    <location>
        <begin position="187"/>
        <end position="492"/>
    </location>
</feature>
<accession>A0A7H9ATE7</accession>
<name>A0A7H9ATE7_9FLAO</name>
<dbReference type="NCBIfam" id="TIGR03521">
    <property type="entry name" value="GldG"/>
    <property type="match status" value="1"/>
</dbReference>
<gene>
    <name evidence="4" type="primary">gldG</name>
    <name evidence="4" type="ORF">HYG79_15630</name>
</gene>
<organism evidence="4 5">
    <name type="scientific">Costertonia aggregata</name>
    <dbReference type="NCBI Taxonomy" id="343403"/>
    <lineage>
        <taxon>Bacteria</taxon>
        <taxon>Pseudomonadati</taxon>
        <taxon>Bacteroidota</taxon>
        <taxon>Flavobacteriia</taxon>
        <taxon>Flavobacteriales</taxon>
        <taxon>Flavobacteriaceae</taxon>
        <taxon>Costertonia</taxon>
    </lineage>
</organism>
<protein>
    <submittedName>
        <fullName evidence="4">Gliding motility-associated ABC transporter substrate-binding protein GldG</fullName>
    </submittedName>
</protein>
<dbReference type="Pfam" id="PF09822">
    <property type="entry name" value="ABC_transp_aux"/>
    <property type="match status" value="1"/>
</dbReference>
<dbReference type="Proteomes" id="UP000509302">
    <property type="component" value="Chromosome"/>
</dbReference>
<dbReference type="AlphaFoldDB" id="A0A7H9ATE7"/>
<dbReference type="RefSeq" id="WP_179242999.1">
    <property type="nucleotide sequence ID" value="NZ_CP058595.1"/>
</dbReference>
<evidence type="ECO:0000313" key="5">
    <source>
        <dbReference type="Proteomes" id="UP000509302"/>
    </source>
</evidence>